<reference evidence="1" key="1">
    <citation type="journal article" date="2015" name="Genome Announc.">
        <title>Draft Genome Sequence of the Polyhydroxyalkanoate-Producing Bacterium Burkholderia sacchari LMG 19450 Isolated from Brazilian Sugarcane Plantation Soil.</title>
        <authorList>
            <person name="Alexandrino P.M."/>
            <person name="Mendonca T.T."/>
            <person name="Guaman Bautista L.P."/>
            <person name="Cherix J."/>
            <person name="Lozano-Sakalauskas G.C."/>
            <person name="Fujita A."/>
            <person name="Ramos Filho E."/>
            <person name="Long P."/>
            <person name="Padilla G."/>
            <person name="Taciro M.K."/>
            <person name="Gomez J.G."/>
            <person name="Silva L.F."/>
        </authorList>
    </citation>
    <scope>NUCLEOTIDE SEQUENCE</scope>
    <source>
        <strain evidence="1">LMG 19450</strain>
    </source>
</reference>
<reference evidence="1" key="2">
    <citation type="submission" date="2020-04" db="EMBL/GenBank/DDBJ databases">
        <authorList>
            <person name="Alexandrino P."/>
            <person name="Mendonca T."/>
            <person name="Guaman L."/>
            <person name="Cherix J."/>
            <person name="Lozano-Sakalauskas G."/>
            <person name="Fujita A."/>
            <person name="Filho E.R."/>
            <person name="Long P."/>
            <person name="Padilla G."/>
            <person name="Taciro M.K."/>
            <person name="Gomez J.G."/>
            <person name="Silva L.F."/>
            <person name="Torres M."/>
        </authorList>
    </citation>
    <scope>NUCLEOTIDE SEQUENCE</scope>
    <source>
        <strain evidence="1">LMG 19450</strain>
    </source>
</reference>
<comment type="caution">
    <text evidence="1">The sequence shown here is derived from an EMBL/GenBank/DDBJ whole genome shotgun (WGS) entry which is preliminary data.</text>
</comment>
<gene>
    <name evidence="1" type="ORF">NH14_028980</name>
</gene>
<dbReference type="RefSeq" id="WP_161790901.1">
    <property type="nucleotide sequence ID" value="NZ_CADFGF010000026.1"/>
</dbReference>
<keyword evidence="2" id="KW-1185">Reference proteome</keyword>
<protein>
    <submittedName>
        <fullName evidence="1">Uncharacterized protein</fullName>
    </submittedName>
</protein>
<dbReference type="AlphaFoldDB" id="A0A8T6ZIR2"/>
<dbReference type="EMBL" id="JTDB02000012">
    <property type="protein sequence ID" value="NLP65097.1"/>
    <property type="molecule type" value="Genomic_DNA"/>
</dbReference>
<sequence>MKRSPGDPSDCMAFAVTQAEEKKKSRIFIIGELGKNETIPIYGNSWMIG</sequence>
<dbReference type="Proteomes" id="UP000030460">
    <property type="component" value="Unassembled WGS sequence"/>
</dbReference>
<organism evidence="1 2">
    <name type="scientific">Paraburkholderia sacchari</name>
    <dbReference type="NCBI Taxonomy" id="159450"/>
    <lineage>
        <taxon>Bacteria</taxon>
        <taxon>Pseudomonadati</taxon>
        <taxon>Pseudomonadota</taxon>
        <taxon>Betaproteobacteria</taxon>
        <taxon>Burkholderiales</taxon>
        <taxon>Burkholderiaceae</taxon>
        <taxon>Paraburkholderia</taxon>
    </lineage>
</organism>
<evidence type="ECO:0000313" key="2">
    <source>
        <dbReference type="Proteomes" id="UP000030460"/>
    </source>
</evidence>
<evidence type="ECO:0000313" key="1">
    <source>
        <dbReference type="EMBL" id="NLP65097.1"/>
    </source>
</evidence>
<accession>A0A8T6ZIR2</accession>
<name>A0A8T6ZIR2_9BURK</name>
<proteinExistence type="predicted"/>